<reference evidence="1" key="2">
    <citation type="submission" date="2015-06" db="UniProtKB">
        <authorList>
            <consortium name="EnsemblProtists"/>
        </authorList>
    </citation>
    <scope>IDENTIFICATION</scope>
    <source>
        <strain evidence="1">Emoy2</strain>
    </source>
</reference>
<dbReference type="AlphaFoldDB" id="M4BHY9"/>
<dbReference type="InParanoid" id="M4BHY9"/>
<dbReference type="VEuPathDB" id="FungiDB:HpaG806015"/>
<dbReference type="HOGENOM" id="CLU_2241797_0_0_1"/>
<sequence length="105" mass="12198">MTFLPLTCGVEAYKLPICFAFKNGNHFVELVCWSCMLNPTEVHHLLKTLLQEQAQSLVQRKEERACHEVSRRILWLICFSTSFSRKASRGGRPARDAYFAFTFRL</sequence>
<name>M4BHY9_HYAAE</name>
<protein>
    <submittedName>
        <fullName evidence="1">Uncharacterized protein</fullName>
    </submittedName>
</protein>
<accession>M4BHY9</accession>
<organism evidence="1 2">
    <name type="scientific">Hyaloperonospora arabidopsidis (strain Emoy2)</name>
    <name type="common">Downy mildew agent</name>
    <name type="synonym">Peronospora arabidopsidis</name>
    <dbReference type="NCBI Taxonomy" id="559515"/>
    <lineage>
        <taxon>Eukaryota</taxon>
        <taxon>Sar</taxon>
        <taxon>Stramenopiles</taxon>
        <taxon>Oomycota</taxon>
        <taxon>Peronosporomycetes</taxon>
        <taxon>Peronosporales</taxon>
        <taxon>Peronosporaceae</taxon>
        <taxon>Hyaloperonospora</taxon>
    </lineage>
</organism>
<dbReference type="EnsemblProtists" id="HpaT806015">
    <property type="protein sequence ID" value="HpaP806015"/>
    <property type="gene ID" value="HpaG806015"/>
</dbReference>
<dbReference type="Proteomes" id="UP000011713">
    <property type="component" value="Unassembled WGS sequence"/>
</dbReference>
<proteinExistence type="predicted"/>
<evidence type="ECO:0000313" key="2">
    <source>
        <dbReference type="Proteomes" id="UP000011713"/>
    </source>
</evidence>
<reference evidence="2" key="1">
    <citation type="journal article" date="2010" name="Science">
        <title>Signatures of adaptation to obligate biotrophy in the Hyaloperonospora arabidopsidis genome.</title>
        <authorList>
            <person name="Baxter L."/>
            <person name="Tripathy S."/>
            <person name="Ishaque N."/>
            <person name="Boot N."/>
            <person name="Cabral A."/>
            <person name="Kemen E."/>
            <person name="Thines M."/>
            <person name="Ah-Fong A."/>
            <person name="Anderson R."/>
            <person name="Badejoko W."/>
            <person name="Bittner-Eddy P."/>
            <person name="Boore J.L."/>
            <person name="Chibucos M.C."/>
            <person name="Coates M."/>
            <person name="Dehal P."/>
            <person name="Delehaunty K."/>
            <person name="Dong S."/>
            <person name="Downton P."/>
            <person name="Dumas B."/>
            <person name="Fabro G."/>
            <person name="Fronick C."/>
            <person name="Fuerstenberg S.I."/>
            <person name="Fulton L."/>
            <person name="Gaulin E."/>
            <person name="Govers F."/>
            <person name="Hughes L."/>
            <person name="Humphray S."/>
            <person name="Jiang R.H."/>
            <person name="Judelson H."/>
            <person name="Kamoun S."/>
            <person name="Kyung K."/>
            <person name="Meijer H."/>
            <person name="Minx P."/>
            <person name="Morris P."/>
            <person name="Nelson J."/>
            <person name="Phuntumart V."/>
            <person name="Qutob D."/>
            <person name="Rehmany A."/>
            <person name="Rougon-Cardoso A."/>
            <person name="Ryden P."/>
            <person name="Torto-Alalibo T."/>
            <person name="Studholme D."/>
            <person name="Wang Y."/>
            <person name="Win J."/>
            <person name="Wood J."/>
            <person name="Clifton S.W."/>
            <person name="Rogers J."/>
            <person name="Van den Ackerveken G."/>
            <person name="Jones J.D."/>
            <person name="McDowell J.M."/>
            <person name="Beynon J."/>
            <person name="Tyler B.M."/>
        </authorList>
    </citation>
    <scope>NUCLEOTIDE SEQUENCE [LARGE SCALE GENOMIC DNA]</scope>
    <source>
        <strain evidence="2">Emoy2</strain>
    </source>
</reference>
<evidence type="ECO:0000313" key="1">
    <source>
        <dbReference type="EnsemblProtists" id="HpaP806015"/>
    </source>
</evidence>
<keyword evidence="2" id="KW-1185">Reference proteome</keyword>
<dbReference type="EMBL" id="JH598278">
    <property type="status" value="NOT_ANNOTATED_CDS"/>
    <property type="molecule type" value="Genomic_DNA"/>
</dbReference>